<dbReference type="SUPFAM" id="SSF53756">
    <property type="entry name" value="UDP-Glycosyltransferase/glycogen phosphorylase"/>
    <property type="match status" value="1"/>
</dbReference>
<sequence length="401" mass="45306">MKIALVTTEYVTELKGAGGLANYLYRLALALKEMGHEPYVFTYARADAQVEDAGIPVYRMKVKNYGVELLDYTTVKLWSKALHIIYPAWKMSRLLRRVARTEKFDIIQYAQLSALGLFPLKNIPAVVRISSHTGLWKKHGGYAENWRQIKQQEALEMKACQRADGVFGPSRFIAALFEKELQRRVKIIETPFFSQHVQIDPGLYQTHLAGKSYWLFFGTLSEHKGLKVIAAMLPDFLRKYPDFHFVLAGREVDIAPGLGAMDYLRQQVGNEVLLQRVLYLGQIKHEQLFPIIQGAFGVTLPSLADNFPNACLEAMAWGKVVIGTFGNGFDQLIEQGESGFLVEAGKASALLEAMETVMLLPNAQKKAMENAAQQRIELLRPAIKVKELINYYLEIIAKHQQ</sequence>
<dbReference type="Gene3D" id="3.40.50.2000">
    <property type="entry name" value="Glycogen Phosphorylase B"/>
    <property type="match status" value="2"/>
</dbReference>
<dbReference type="InterPro" id="IPR028098">
    <property type="entry name" value="Glyco_trans_4-like_N"/>
</dbReference>
<dbReference type="GO" id="GO:0016758">
    <property type="term" value="F:hexosyltransferase activity"/>
    <property type="evidence" value="ECO:0007669"/>
    <property type="project" value="TreeGrafter"/>
</dbReference>
<accession>F4KX56</accession>
<organism evidence="3 4">
    <name type="scientific">Haliscomenobacter hydrossis (strain ATCC 27775 / DSM 1100 / LMG 10767 / O)</name>
    <dbReference type="NCBI Taxonomy" id="760192"/>
    <lineage>
        <taxon>Bacteria</taxon>
        <taxon>Pseudomonadati</taxon>
        <taxon>Bacteroidota</taxon>
        <taxon>Saprospiria</taxon>
        <taxon>Saprospirales</taxon>
        <taxon>Haliscomenobacteraceae</taxon>
        <taxon>Haliscomenobacter</taxon>
    </lineage>
</organism>
<dbReference type="RefSeq" id="WP_013762848.1">
    <property type="nucleotide sequence ID" value="NC_015510.1"/>
</dbReference>
<keyword evidence="3" id="KW-0808">Transferase</keyword>
<dbReference type="Proteomes" id="UP000008461">
    <property type="component" value="Chromosome"/>
</dbReference>
<reference key="2">
    <citation type="submission" date="2011-04" db="EMBL/GenBank/DDBJ databases">
        <title>Complete sequence of chromosome of Haliscomenobacter hydrossis DSM 1100.</title>
        <authorList>
            <consortium name="US DOE Joint Genome Institute (JGI-PGF)"/>
            <person name="Lucas S."/>
            <person name="Han J."/>
            <person name="Lapidus A."/>
            <person name="Bruce D."/>
            <person name="Goodwin L."/>
            <person name="Pitluck S."/>
            <person name="Peters L."/>
            <person name="Kyrpides N."/>
            <person name="Mavromatis K."/>
            <person name="Ivanova N."/>
            <person name="Ovchinnikova G."/>
            <person name="Pagani I."/>
            <person name="Daligault H."/>
            <person name="Detter J.C."/>
            <person name="Han C."/>
            <person name="Land M."/>
            <person name="Hauser L."/>
            <person name="Markowitz V."/>
            <person name="Cheng J.-F."/>
            <person name="Hugenholtz P."/>
            <person name="Woyke T."/>
            <person name="Wu D."/>
            <person name="Verbarg S."/>
            <person name="Frueling A."/>
            <person name="Brambilla E."/>
            <person name="Klenk H.-P."/>
            <person name="Eisen J.A."/>
        </authorList>
    </citation>
    <scope>NUCLEOTIDE SEQUENCE</scope>
    <source>
        <strain>DSM 1100</strain>
    </source>
</reference>
<dbReference type="AlphaFoldDB" id="F4KX56"/>
<evidence type="ECO:0000313" key="3">
    <source>
        <dbReference type="EMBL" id="AEE48284.1"/>
    </source>
</evidence>
<dbReference type="EMBL" id="CP002691">
    <property type="protein sequence ID" value="AEE48284.1"/>
    <property type="molecule type" value="Genomic_DNA"/>
</dbReference>
<dbReference type="CDD" id="cd03801">
    <property type="entry name" value="GT4_PimA-like"/>
    <property type="match status" value="1"/>
</dbReference>
<proteinExistence type="predicted"/>
<dbReference type="InterPro" id="IPR001296">
    <property type="entry name" value="Glyco_trans_1"/>
</dbReference>
<dbReference type="PANTHER" id="PTHR45947">
    <property type="entry name" value="SULFOQUINOVOSYL TRANSFERASE SQD2"/>
    <property type="match status" value="1"/>
</dbReference>
<reference evidence="3 4" key="1">
    <citation type="journal article" date="2011" name="Stand. Genomic Sci.">
        <title>Complete genome sequence of Haliscomenobacter hydrossis type strain (O).</title>
        <authorList>
            <consortium name="US DOE Joint Genome Institute (JGI-PGF)"/>
            <person name="Daligault H."/>
            <person name="Lapidus A."/>
            <person name="Zeytun A."/>
            <person name="Nolan M."/>
            <person name="Lucas S."/>
            <person name="Del Rio T.G."/>
            <person name="Tice H."/>
            <person name="Cheng J.F."/>
            <person name="Tapia R."/>
            <person name="Han C."/>
            <person name="Goodwin L."/>
            <person name="Pitluck S."/>
            <person name="Liolios K."/>
            <person name="Pagani I."/>
            <person name="Ivanova N."/>
            <person name="Huntemann M."/>
            <person name="Mavromatis K."/>
            <person name="Mikhailova N."/>
            <person name="Pati A."/>
            <person name="Chen A."/>
            <person name="Palaniappan K."/>
            <person name="Land M."/>
            <person name="Hauser L."/>
            <person name="Brambilla E.M."/>
            <person name="Rohde M."/>
            <person name="Verbarg S."/>
            <person name="Goker M."/>
            <person name="Bristow J."/>
            <person name="Eisen J.A."/>
            <person name="Markowitz V."/>
            <person name="Hugenholtz P."/>
            <person name="Kyrpides N.C."/>
            <person name="Klenk H.P."/>
            <person name="Woyke T."/>
        </authorList>
    </citation>
    <scope>NUCLEOTIDE SEQUENCE [LARGE SCALE GENOMIC DNA]</scope>
    <source>
        <strain evidence="4">ATCC 27775 / DSM 1100 / LMG 10767 / O</strain>
    </source>
</reference>
<gene>
    <name evidence="3" type="ordered locus">Halhy_0372</name>
</gene>
<dbReference type="OrthoDB" id="502646at2"/>
<dbReference type="Pfam" id="PF13439">
    <property type="entry name" value="Glyco_transf_4"/>
    <property type="match status" value="1"/>
</dbReference>
<dbReference type="STRING" id="760192.Halhy_0372"/>
<feature type="domain" description="Glycosyltransferase subfamily 4-like N-terminal" evidence="2">
    <location>
        <begin position="18"/>
        <end position="188"/>
    </location>
</feature>
<protein>
    <submittedName>
        <fullName evidence="3">Glycosyl transferase group 1</fullName>
    </submittedName>
</protein>
<evidence type="ECO:0000313" key="4">
    <source>
        <dbReference type="Proteomes" id="UP000008461"/>
    </source>
</evidence>
<evidence type="ECO:0000259" key="1">
    <source>
        <dbReference type="Pfam" id="PF00534"/>
    </source>
</evidence>
<dbReference type="eggNOG" id="COG0438">
    <property type="taxonomic scope" value="Bacteria"/>
</dbReference>
<dbReference type="Pfam" id="PF00534">
    <property type="entry name" value="Glycos_transf_1"/>
    <property type="match status" value="1"/>
</dbReference>
<keyword evidence="4" id="KW-1185">Reference proteome</keyword>
<dbReference type="KEGG" id="hhy:Halhy_0372"/>
<name>F4KX56_HALH1</name>
<dbReference type="InterPro" id="IPR050194">
    <property type="entry name" value="Glycosyltransferase_grp1"/>
</dbReference>
<feature type="domain" description="Glycosyl transferase family 1" evidence="1">
    <location>
        <begin position="211"/>
        <end position="373"/>
    </location>
</feature>
<dbReference type="HOGENOM" id="CLU_626632_0_0_10"/>
<evidence type="ECO:0000259" key="2">
    <source>
        <dbReference type="Pfam" id="PF13439"/>
    </source>
</evidence>
<dbReference type="PANTHER" id="PTHR45947:SF3">
    <property type="entry name" value="SULFOQUINOVOSYL TRANSFERASE SQD2"/>
    <property type="match status" value="1"/>
</dbReference>